<dbReference type="AlphaFoldDB" id="A0AAE7E6C3"/>
<dbReference type="Proteomes" id="UP000503313">
    <property type="component" value="Chromosome"/>
</dbReference>
<gene>
    <name evidence="1" type="ORF">ADFLV_0091</name>
</gene>
<organism evidence="1 2">
    <name type="scientific">Arcobacter defluvii</name>
    <dbReference type="NCBI Taxonomy" id="873191"/>
    <lineage>
        <taxon>Bacteria</taxon>
        <taxon>Pseudomonadati</taxon>
        <taxon>Campylobacterota</taxon>
        <taxon>Epsilonproteobacteria</taxon>
        <taxon>Campylobacterales</taxon>
        <taxon>Arcobacteraceae</taxon>
        <taxon>Arcobacter</taxon>
    </lineage>
</organism>
<dbReference type="RefSeq" id="WP_129011447.1">
    <property type="nucleotide sequence ID" value="NZ_CP053835.1"/>
</dbReference>
<proteinExistence type="predicted"/>
<keyword evidence="2" id="KW-1185">Reference proteome</keyword>
<dbReference type="KEGG" id="adz:ADFLV_0091"/>
<protein>
    <submittedName>
        <fullName evidence="1">Uncharacterized protein</fullName>
    </submittedName>
</protein>
<evidence type="ECO:0000313" key="2">
    <source>
        <dbReference type="Proteomes" id="UP000503313"/>
    </source>
</evidence>
<reference evidence="1 2" key="1">
    <citation type="submission" date="2020-05" db="EMBL/GenBank/DDBJ databases">
        <title>Complete genome sequencing of Campylobacter and Arcobacter type strains.</title>
        <authorList>
            <person name="Miller W.G."/>
            <person name="Yee E."/>
        </authorList>
    </citation>
    <scope>NUCLEOTIDE SEQUENCE [LARGE SCALE GENOMIC DNA]</scope>
    <source>
        <strain evidence="1 2">LMG 25694</strain>
    </source>
</reference>
<dbReference type="EMBL" id="CP053835">
    <property type="protein sequence ID" value="QKF76163.1"/>
    <property type="molecule type" value="Genomic_DNA"/>
</dbReference>
<sequence>MGSKNRILLGHITNRITHYFRNTFENDIYITKVTAEKIKIKHSPLDKEFIYNNNFQIIVDNTIYINYDVEDNSWECLSKIEDKYYFYVLIVNNKSTHVKSLYIPKLKKIEVKFFKNEKAKKIL</sequence>
<accession>A0AAE7E6C3</accession>
<name>A0AAE7E6C3_9BACT</name>
<evidence type="ECO:0000313" key="1">
    <source>
        <dbReference type="EMBL" id="QKF76163.1"/>
    </source>
</evidence>